<dbReference type="EMBL" id="CP036434">
    <property type="protein sequence ID" value="QDV04983.1"/>
    <property type="molecule type" value="Genomic_DNA"/>
</dbReference>
<keyword evidence="5" id="KW-0145">Chemotaxis</keyword>
<dbReference type="InterPro" id="IPR051469">
    <property type="entry name" value="FliN/MopA/SpaO"/>
</dbReference>
<reference evidence="9 10" key="1">
    <citation type="submission" date="2019-02" db="EMBL/GenBank/DDBJ databases">
        <title>Deep-cultivation of Planctomycetes and their phenomic and genomic characterization uncovers novel biology.</title>
        <authorList>
            <person name="Wiegand S."/>
            <person name="Jogler M."/>
            <person name="Boedeker C."/>
            <person name="Pinto D."/>
            <person name="Vollmers J."/>
            <person name="Rivas-Marin E."/>
            <person name="Kohn T."/>
            <person name="Peeters S.H."/>
            <person name="Heuer A."/>
            <person name="Rast P."/>
            <person name="Oberbeckmann S."/>
            <person name="Bunk B."/>
            <person name="Jeske O."/>
            <person name="Meyerdierks A."/>
            <person name="Storesund J.E."/>
            <person name="Kallscheuer N."/>
            <person name="Luecker S."/>
            <person name="Lage O.M."/>
            <person name="Pohl T."/>
            <person name="Merkel B.J."/>
            <person name="Hornburger P."/>
            <person name="Mueller R.-W."/>
            <person name="Bruemmer F."/>
            <person name="Labrenz M."/>
            <person name="Spormann A.M."/>
            <person name="Op den Camp H."/>
            <person name="Overmann J."/>
            <person name="Amann R."/>
            <person name="Jetten M.S.M."/>
            <person name="Mascher T."/>
            <person name="Medema M.H."/>
            <person name="Devos D.P."/>
            <person name="Kaster A.-K."/>
            <person name="Ovreas L."/>
            <person name="Rohde M."/>
            <person name="Galperin M.Y."/>
            <person name="Jogler C."/>
        </authorList>
    </citation>
    <scope>NUCLEOTIDE SEQUENCE [LARGE SCALE GENOMIC DNA]</scope>
    <source>
        <strain evidence="9 10">Poly30</strain>
    </source>
</reference>
<evidence type="ECO:0000256" key="5">
    <source>
        <dbReference type="ARBA" id="ARBA00022500"/>
    </source>
</evidence>
<keyword evidence="4" id="KW-1003">Cell membrane</keyword>
<gene>
    <name evidence="9" type="primary">fliN</name>
    <name evidence="9" type="ORF">Poly30_04780</name>
</gene>
<dbReference type="Gene3D" id="2.30.330.10">
    <property type="entry name" value="SpoA-like"/>
    <property type="match status" value="1"/>
</dbReference>
<evidence type="ECO:0000313" key="9">
    <source>
        <dbReference type="EMBL" id="QDV04983.1"/>
    </source>
</evidence>
<keyword evidence="9" id="KW-0966">Cell projection</keyword>
<dbReference type="InterPro" id="IPR012826">
    <property type="entry name" value="FliN"/>
</dbReference>
<dbReference type="GO" id="GO:0006935">
    <property type="term" value="P:chemotaxis"/>
    <property type="evidence" value="ECO:0007669"/>
    <property type="project" value="UniProtKB-KW"/>
</dbReference>
<dbReference type="RefSeq" id="WP_145194412.1">
    <property type="nucleotide sequence ID" value="NZ_CP036434.1"/>
</dbReference>
<dbReference type="PANTHER" id="PTHR43484">
    <property type="match status" value="1"/>
</dbReference>
<keyword evidence="10" id="KW-1185">Reference proteome</keyword>
<name>A0A518ELM0_9BACT</name>
<dbReference type="PRINTS" id="PR00956">
    <property type="entry name" value="FLGMOTORFLIN"/>
</dbReference>
<dbReference type="PANTHER" id="PTHR43484:SF1">
    <property type="entry name" value="FLAGELLAR MOTOR SWITCH PROTEIN FLIN"/>
    <property type="match status" value="1"/>
</dbReference>
<evidence type="ECO:0000256" key="1">
    <source>
        <dbReference type="ARBA" id="ARBA00004413"/>
    </source>
</evidence>
<dbReference type="InterPro" id="IPR001172">
    <property type="entry name" value="FliN_T3SS_HrcQb"/>
</dbReference>
<dbReference type="InterPro" id="IPR036429">
    <property type="entry name" value="SpoA-like_sf"/>
</dbReference>
<keyword evidence="9" id="KW-0969">Cilium</keyword>
<dbReference type="GO" id="GO:0071973">
    <property type="term" value="P:bacterial-type flagellum-dependent cell motility"/>
    <property type="evidence" value="ECO:0007669"/>
    <property type="project" value="InterPro"/>
</dbReference>
<dbReference type="SUPFAM" id="SSF101801">
    <property type="entry name" value="Surface presentation of antigens (SPOA)"/>
    <property type="match status" value="1"/>
</dbReference>
<dbReference type="GO" id="GO:0005886">
    <property type="term" value="C:plasma membrane"/>
    <property type="evidence" value="ECO:0007669"/>
    <property type="project" value="UniProtKB-SubCell"/>
</dbReference>
<dbReference type="OrthoDB" id="9773459at2"/>
<evidence type="ECO:0000259" key="8">
    <source>
        <dbReference type="Pfam" id="PF01052"/>
    </source>
</evidence>
<proteinExistence type="inferred from homology"/>
<protein>
    <recommendedName>
        <fullName evidence="3">Flagellar motor switch protein FliN</fullName>
    </recommendedName>
</protein>
<dbReference type="InterPro" id="IPR001543">
    <property type="entry name" value="FliN-like_C"/>
</dbReference>
<dbReference type="Pfam" id="PF01052">
    <property type="entry name" value="FliMN_C"/>
    <property type="match status" value="1"/>
</dbReference>
<dbReference type="Proteomes" id="UP000320390">
    <property type="component" value="Chromosome"/>
</dbReference>
<evidence type="ECO:0000256" key="4">
    <source>
        <dbReference type="ARBA" id="ARBA00022475"/>
    </source>
</evidence>
<dbReference type="NCBIfam" id="TIGR02480">
    <property type="entry name" value="fliN"/>
    <property type="match status" value="1"/>
</dbReference>
<evidence type="ECO:0000313" key="10">
    <source>
        <dbReference type="Proteomes" id="UP000320390"/>
    </source>
</evidence>
<sequence>MSDEATTPQTDLETSIDEATAAVAVQAAEFGEIDGVTDSEGNPIGMDALMEVPVRVTVRIGRASLSLGELVKLGPGSLVPLDREAHEPADVLVNGKVIARGEVVTIDNTYGVRITSVDSDGH</sequence>
<dbReference type="AlphaFoldDB" id="A0A518ELM0"/>
<dbReference type="GO" id="GO:0009425">
    <property type="term" value="C:bacterial-type flagellum basal body"/>
    <property type="evidence" value="ECO:0007669"/>
    <property type="project" value="InterPro"/>
</dbReference>
<comment type="similarity">
    <text evidence="2">Belongs to the FliN/MopA/SpaO family.</text>
</comment>
<comment type="subcellular location">
    <subcellularLocation>
        <location evidence="1">Cell membrane</location>
        <topology evidence="1">Peripheral membrane protein</topology>
        <orientation evidence="1">Cytoplasmic side</orientation>
    </subcellularLocation>
</comment>
<keyword evidence="9" id="KW-0282">Flagellum</keyword>
<dbReference type="GO" id="GO:0003774">
    <property type="term" value="F:cytoskeletal motor activity"/>
    <property type="evidence" value="ECO:0007669"/>
    <property type="project" value="InterPro"/>
</dbReference>
<keyword evidence="6" id="KW-0283">Flagellar rotation</keyword>
<keyword evidence="7" id="KW-0472">Membrane</keyword>
<organism evidence="9 10">
    <name type="scientific">Saltatorellus ferox</name>
    <dbReference type="NCBI Taxonomy" id="2528018"/>
    <lineage>
        <taxon>Bacteria</taxon>
        <taxon>Pseudomonadati</taxon>
        <taxon>Planctomycetota</taxon>
        <taxon>Planctomycetia</taxon>
        <taxon>Planctomycetia incertae sedis</taxon>
        <taxon>Saltatorellus</taxon>
    </lineage>
</organism>
<feature type="domain" description="Flagellar motor switch protein FliN-like C-terminal" evidence="8">
    <location>
        <begin position="48"/>
        <end position="117"/>
    </location>
</feature>
<evidence type="ECO:0000256" key="3">
    <source>
        <dbReference type="ARBA" id="ARBA00021897"/>
    </source>
</evidence>
<evidence type="ECO:0000256" key="6">
    <source>
        <dbReference type="ARBA" id="ARBA00022779"/>
    </source>
</evidence>
<accession>A0A518ELM0</accession>
<evidence type="ECO:0000256" key="7">
    <source>
        <dbReference type="ARBA" id="ARBA00023136"/>
    </source>
</evidence>
<evidence type="ECO:0000256" key="2">
    <source>
        <dbReference type="ARBA" id="ARBA00009226"/>
    </source>
</evidence>